<dbReference type="Pfam" id="PF00877">
    <property type="entry name" value="NLPC_P60"/>
    <property type="match status" value="1"/>
</dbReference>
<comment type="caution">
    <text evidence="10">The sequence shown here is derived from an EMBL/GenBank/DDBJ whole genome shotgun (WGS) entry which is preliminary data.</text>
</comment>
<evidence type="ECO:0000256" key="2">
    <source>
        <dbReference type="ARBA" id="ARBA00022670"/>
    </source>
</evidence>
<dbReference type="PANTHER" id="PTHR47053:SF1">
    <property type="entry name" value="MUREIN DD-ENDOPEPTIDASE MEPH-RELATED"/>
    <property type="match status" value="1"/>
</dbReference>
<dbReference type="InterPro" id="IPR036779">
    <property type="entry name" value="LysM_dom_sf"/>
</dbReference>
<dbReference type="GO" id="GO:0008234">
    <property type="term" value="F:cysteine-type peptidase activity"/>
    <property type="evidence" value="ECO:0007669"/>
    <property type="project" value="UniProtKB-KW"/>
</dbReference>
<dbReference type="PROSITE" id="PS51109">
    <property type="entry name" value="G5"/>
    <property type="match status" value="1"/>
</dbReference>
<evidence type="ECO:0000256" key="4">
    <source>
        <dbReference type="ARBA" id="ARBA00022737"/>
    </source>
</evidence>
<dbReference type="Pfam" id="PF07501">
    <property type="entry name" value="G5"/>
    <property type="match status" value="1"/>
</dbReference>
<keyword evidence="5 10" id="KW-0378">Hydrolase</keyword>
<reference evidence="10 11" key="1">
    <citation type="submission" date="2015-06" db="EMBL/GenBank/DDBJ databases">
        <title>Draft genome of the moderately acidophilic sulfate reducer Candidatus Desulfosporosinus acididurans strain M1.</title>
        <authorList>
            <person name="Poehlein A."/>
            <person name="Petzsch P."/>
            <person name="Johnson B.D."/>
            <person name="Schloemann M."/>
            <person name="Daniel R."/>
            <person name="Muehling M."/>
        </authorList>
    </citation>
    <scope>NUCLEOTIDE SEQUENCE [LARGE SCALE GENOMIC DNA]</scope>
    <source>
        <strain evidence="10 11">M1</strain>
    </source>
</reference>
<evidence type="ECO:0000313" key="11">
    <source>
        <dbReference type="Proteomes" id="UP000036356"/>
    </source>
</evidence>
<feature type="domain" description="G5" evidence="7">
    <location>
        <begin position="278"/>
        <end position="358"/>
    </location>
</feature>
<dbReference type="SMART" id="SM00257">
    <property type="entry name" value="LysM"/>
    <property type="match status" value="1"/>
</dbReference>
<dbReference type="InterPro" id="IPR051202">
    <property type="entry name" value="Peptidase_C40"/>
</dbReference>
<gene>
    <name evidence="10" type="primary">lytE_2</name>
    <name evidence="10" type="ORF">DEAC_c12700</name>
</gene>
<keyword evidence="3" id="KW-0732">Signal</keyword>
<dbReference type="EC" id="3.4.-.-" evidence="10"/>
<keyword evidence="4" id="KW-0677">Repeat</keyword>
<dbReference type="CDD" id="cd00118">
    <property type="entry name" value="LysM"/>
    <property type="match status" value="1"/>
</dbReference>
<evidence type="ECO:0000256" key="5">
    <source>
        <dbReference type="ARBA" id="ARBA00022801"/>
    </source>
</evidence>
<dbReference type="RefSeq" id="WP_083995936.1">
    <property type="nucleotide sequence ID" value="NZ_LDZY01000004.1"/>
</dbReference>
<accession>A0A0J1FT10</accession>
<evidence type="ECO:0000259" key="8">
    <source>
        <dbReference type="PROSITE" id="PS51782"/>
    </source>
</evidence>
<name>A0A0J1FT10_9FIRM</name>
<dbReference type="Gene3D" id="3.10.350.10">
    <property type="entry name" value="LysM domain"/>
    <property type="match status" value="1"/>
</dbReference>
<dbReference type="Pfam" id="PF01476">
    <property type="entry name" value="LysM"/>
    <property type="match status" value="1"/>
</dbReference>
<keyword evidence="6" id="KW-0788">Thiol protease</keyword>
<dbReference type="SUPFAM" id="SSF54106">
    <property type="entry name" value="LysM domain"/>
    <property type="match status" value="1"/>
</dbReference>
<dbReference type="AlphaFoldDB" id="A0A0J1FT10"/>
<dbReference type="InterPro" id="IPR011098">
    <property type="entry name" value="G5_dom"/>
</dbReference>
<dbReference type="InterPro" id="IPR018392">
    <property type="entry name" value="LysM"/>
</dbReference>
<dbReference type="SMART" id="SM01208">
    <property type="entry name" value="G5"/>
    <property type="match status" value="1"/>
</dbReference>
<keyword evidence="2" id="KW-0645">Protease</keyword>
<dbReference type="SUPFAM" id="SSF54001">
    <property type="entry name" value="Cysteine proteinases"/>
    <property type="match status" value="1"/>
</dbReference>
<feature type="domain" description="NlpC/P60" evidence="9">
    <location>
        <begin position="369"/>
        <end position="491"/>
    </location>
</feature>
<protein>
    <submittedName>
        <fullName evidence="10">Putative peptidoglycan endopeptidase LytE</fullName>
        <ecNumber evidence="10">3.4.-.-</ecNumber>
    </submittedName>
</protein>
<dbReference type="PATRIC" id="fig|476652.3.peg.1306"/>
<proteinExistence type="inferred from homology"/>
<dbReference type="Proteomes" id="UP000036356">
    <property type="component" value="Unassembled WGS sequence"/>
</dbReference>
<keyword evidence="11" id="KW-1185">Reference proteome</keyword>
<comment type="similarity">
    <text evidence="1">Belongs to the peptidase C40 family.</text>
</comment>
<dbReference type="PANTHER" id="PTHR47053">
    <property type="entry name" value="MUREIN DD-ENDOPEPTIDASE MEPH-RELATED"/>
    <property type="match status" value="1"/>
</dbReference>
<dbReference type="PROSITE" id="PS51935">
    <property type="entry name" value="NLPC_P60"/>
    <property type="match status" value="1"/>
</dbReference>
<evidence type="ECO:0000259" key="7">
    <source>
        <dbReference type="PROSITE" id="PS51109"/>
    </source>
</evidence>
<organism evidence="10 11">
    <name type="scientific">Desulfosporosinus acididurans</name>
    <dbReference type="NCBI Taxonomy" id="476652"/>
    <lineage>
        <taxon>Bacteria</taxon>
        <taxon>Bacillati</taxon>
        <taxon>Bacillota</taxon>
        <taxon>Clostridia</taxon>
        <taxon>Eubacteriales</taxon>
        <taxon>Desulfitobacteriaceae</taxon>
        <taxon>Desulfosporosinus</taxon>
    </lineage>
</organism>
<dbReference type="Gene3D" id="3.90.1720.10">
    <property type="entry name" value="endopeptidase domain like (from Nostoc punctiforme)"/>
    <property type="match status" value="1"/>
</dbReference>
<sequence>MQWSRKLSQIQGEVLSRIKHFDWTQRKLVIQQFSRNTLQKISWKSPKIIVTLSISLILIGGVTYNLTTTTSAAAVLVNGHQIGLAKNSATAENLVKTVLQQEGKPYGVVAKTHDVITYENVRISPAVYLESSLNEEKLKNDISCYFDGYSLKANGSVVAVLPNKEDVNQVLKKYQDYYAKPSSENKIESISFAENVSVEKAEVSPDQVKSADQAFKVLMGGKITTKNYTVQPNDSWWLIARKNDMLTDDVLAGNPGSTKNTMLKPGETIKLVDSTPYLTVVSKGTYSGSETIPYDVVTKIDPSLAFDNSKIETQGSNGAKLVTYSYVRKNGIDVTKKVLAEKVTQNPVNQVIAKGPGNVTVAYGISRGSSNNSSIVGRALSLQGTPYVFGGTTRSGFDCSGFTKYVYANSGISLPRTSYAQFASGRSVSKNDLQPGDLVFFTTYTSGASHVGIYMGGGRFIHASNPNSGIEVSSLSDSFYASRYLGARRYN</sequence>
<evidence type="ECO:0000256" key="3">
    <source>
        <dbReference type="ARBA" id="ARBA00022729"/>
    </source>
</evidence>
<evidence type="ECO:0000256" key="1">
    <source>
        <dbReference type="ARBA" id="ARBA00007074"/>
    </source>
</evidence>
<evidence type="ECO:0000256" key="6">
    <source>
        <dbReference type="ARBA" id="ARBA00022807"/>
    </source>
</evidence>
<dbReference type="InterPro" id="IPR000064">
    <property type="entry name" value="NLP_P60_dom"/>
</dbReference>
<dbReference type="Gene3D" id="2.20.230.10">
    <property type="entry name" value="Resuscitation-promoting factor rpfb"/>
    <property type="match status" value="1"/>
</dbReference>
<dbReference type="STRING" id="476652.DEAC_c12700"/>
<dbReference type="EMBL" id="LDZY01000004">
    <property type="protein sequence ID" value="KLU66604.1"/>
    <property type="molecule type" value="Genomic_DNA"/>
</dbReference>
<feature type="domain" description="LysM" evidence="8">
    <location>
        <begin position="226"/>
        <end position="271"/>
    </location>
</feature>
<evidence type="ECO:0000313" key="10">
    <source>
        <dbReference type="EMBL" id="KLU66604.1"/>
    </source>
</evidence>
<dbReference type="PROSITE" id="PS51782">
    <property type="entry name" value="LYSM"/>
    <property type="match status" value="1"/>
</dbReference>
<dbReference type="InterPro" id="IPR038765">
    <property type="entry name" value="Papain-like_cys_pep_sf"/>
</dbReference>
<dbReference type="GO" id="GO:0006508">
    <property type="term" value="P:proteolysis"/>
    <property type="evidence" value="ECO:0007669"/>
    <property type="project" value="UniProtKB-KW"/>
</dbReference>
<evidence type="ECO:0000259" key="9">
    <source>
        <dbReference type="PROSITE" id="PS51935"/>
    </source>
</evidence>